<dbReference type="InParanoid" id="A0A024FTJ4"/>
<dbReference type="Pfam" id="PF01167">
    <property type="entry name" value="Tub"/>
    <property type="match status" value="1"/>
</dbReference>
<dbReference type="Proteomes" id="UP000053237">
    <property type="component" value="Unassembled WGS sequence"/>
</dbReference>
<comment type="caution">
    <text evidence="3">The sequence shown here is derived from an EMBL/GenBank/DDBJ whole genome shotgun (WGS) entry which is preliminary data.</text>
</comment>
<dbReference type="STRING" id="65357.A0A024FTJ4"/>
<dbReference type="PRINTS" id="PR01573">
    <property type="entry name" value="SUPERTUBBY"/>
</dbReference>
<dbReference type="AlphaFoldDB" id="A0A024FTJ4"/>
<reference evidence="3 4" key="1">
    <citation type="submission" date="2012-05" db="EMBL/GenBank/DDBJ databases">
        <title>Recombination and specialization in a pathogen metapopulation.</title>
        <authorList>
            <person name="Gardiner A."/>
            <person name="Kemen E."/>
            <person name="Schultz-Larsen T."/>
            <person name="MacLean D."/>
            <person name="Van Oosterhout C."/>
            <person name="Jones J.D.G."/>
        </authorList>
    </citation>
    <scope>NUCLEOTIDE SEQUENCE [LARGE SCALE GENOMIC DNA]</scope>
    <source>
        <strain evidence="3 4">Ac Nc2</strain>
    </source>
</reference>
<protein>
    <recommendedName>
        <fullName evidence="2">Tubby C-terminal domain-containing protein</fullName>
    </recommendedName>
</protein>
<name>A0A024FTJ4_9STRA</name>
<gene>
    <name evidence="3" type="ORF">BN9_098060</name>
</gene>
<organism evidence="3 4">
    <name type="scientific">Albugo candida</name>
    <dbReference type="NCBI Taxonomy" id="65357"/>
    <lineage>
        <taxon>Eukaryota</taxon>
        <taxon>Sar</taxon>
        <taxon>Stramenopiles</taxon>
        <taxon>Oomycota</taxon>
        <taxon>Peronosporomycetes</taxon>
        <taxon>Albuginales</taxon>
        <taxon>Albuginaceae</taxon>
        <taxon>Albugo</taxon>
    </lineage>
</organism>
<proteinExistence type="inferred from homology"/>
<evidence type="ECO:0000256" key="1">
    <source>
        <dbReference type="ARBA" id="ARBA00007129"/>
    </source>
</evidence>
<evidence type="ECO:0000259" key="2">
    <source>
        <dbReference type="Pfam" id="PF01167"/>
    </source>
</evidence>
<dbReference type="OrthoDB" id="8775810at2759"/>
<dbReference type="InterPro" id="IPR000007">
    <property type="entry name" value="Tubby_C"/>
</dbReference>
<dbReference type="PANTHER" id="PTHR16517">
    <property type="entry name" value="TUBBY-RELATED"/>
    <property type="match status" value="1"/>
</dbReference>
<sequence>MPESAINFRKFRMNQKPQSGSDGCRRIVDAKRHIQAHKERYYQAQGDDGKESVLLGSVERFVGVNVTSFNFYTEAGEFVLASSCINDMTGEFVFHTLQDSHLRRFHELPHGEISATYLGRMKANFLGTTFTLYGNQQNELALLQYDTNLLGRVPNRLRCAIPACRSRLRAASDLPRYGTSFAKSKSLAELLRQSETLKHTSVIETFWSFSCNLTAQKHVDPSTEPTGTRMPYRCCGSDDTSSNDLRVLESKKPAWNSQAFVWTLAFDGRVKKASKKNLLMVEKDTEEVGDQGQEDKEYLRFGKISKNCFALDHSSSISPITALAIACTRFARKLAVT</sequence>
<dbReference type="SUPFAM" id="SSF54518">
    <property type="entry name" value="Tubby C-terminal domain-like"/>
    <property type="match status" value="1"/>
</dbReference>
<dbReference type="PANTHER" id="PTHR16517:SF7">
    <property type="entry name" value="PROTEIN KING TUBBY"/>
    <property type="match status" value="1"/>
</dbReference>
<feature type="domain" description="Tubby C-terminal" evidence="2">
    <location>
        <begin position="112"/>
        <end position="331"/>
    </location>
</feature>
<accession>A0A024FTJ4</accession>
<keyword evidence="4" id="KW-1185">Reference proteome</keyword>
<evidence type="ECO:0000313" key="4">
    <source>
        <dbReference type="Proteomes" id="UP000053237"/>
    </source>
</evidence>
<evidence type="ECO:0000313" key="3">
    <source>
        <dbReference type="EMBL" id="CCI10430.1"/>
    </source>
</evidence>
<dbReference type="EMBL" id="CAIX01000239">
    <property type="protein sequence ID" value="CCI10430.1"/>
    <property type="molecule type" value="Genomic_DNA"/>
</dbReference>
<dbReference type="InterPro" id="IPR025659">
    <property type="entry name" value="Tubby-like_C"/>
</dbReference>
<comment type="similarity">
    <text evidence="1">Belongs to the TUB family.</text>
</comment>
<dbReference type="Gene3D" id="3.20.90.10">
    <property type="entry name" value="Tubby Protein, Chain A"/>
    <property type="match status" value="1"/>
</dbReference>